<evidence type="ECO:0000259" key="1">
    <source>
        <dbReference type="Pfam" id="PF21895"/>
    </source>
</evidence>
<reference evidence="2 3" key="1">
    <citation type="journal article" date="2010" name="Nature">
        <title>The Ectocarpus genome and the independent evolution of multicellularity in brown algae.</title>
        <authorList>
            <person name="Cock J.M."/>
            <person name="Sterck L."/>
            <person name="Rouze P."/>
            <person name="Scornet D."/>
            <person name="Allen A.E."/>
            <person name="Amoutzias G."/>
            <person name="Anthouard V."/>
            <person name="Artiguenave F."/>
            <person name="Aury J.M."/>
            <person name="Badger J.H."/>
            <person name="Beszteri B."/>
            <person name="Billiau K."/>
            <person name="Bonnet E."/>
            <person name="Bothwell J.H."/>
            <person name="Bowler C."/>
            <person name="Boyen C."/>
            <person name="Brownlee C."/>
            <person name="Carrano C.J."/>
            <person name="Charrier B."/>
            <person name="Cho G.Y."/>
            <person name="Coelho S.M."/>
            <person name="Collen J."/>
            <person name="Corre E."/>
            <person name="Da Silva C."/>
            <person name="Delage L."/>
            <person name="Delaroque N."/>
            <person name="Dittami S.M."/>
            <person name="Doulbeau S."/>
            <person name="Elias M."/>
            <person name="Farnham G."/>
            <person name="Gachon C.M."/>
            <person name="Gschloessl B."/>
            <person name="Heesch S."/>
            <person name="Jabbari K."/>
            <person name="Jubin C."/>
            <person name="Kawai H."/>
            <person name="Kimura K."/>
            <person name="Kloareg B."/>
            <person name="Kupper F.C."/>
            <person name="Lang D."/>
            <person name="Le Bail A."/>
            <person name="Leblanc C."/>
            <person name="Lerouge P."/>
            <person name="Lohr M."/>
            <person name="Lopez P.J."/>
            <person name="Martens C."/>
            <person name="Maumus F."/>
            <person name="Michel G."/>
            <person name="Miranda-Saavedra D."/>
            <person name="Morales J."/>
            <person name="Moreau H."/>
            <person name="Motomura T."/>
            <person name="Nagasato C."/>
            <person name="Napoli C.A."/>
            <person name="Nelson D.R."/>
            <person name="Nyvall-Collen P."/>
            <person name="Peters A.F."/>
            <person name="Pommier C."/>
            <person name="Potin P."/>
            <person name="Poulain J."/>
            <person name="Quesneville H."/>
            <person name="Read B."/>
            <person name="Rensing S.A."/>
            <person name="Ritter A."/>
            <person name="Rousvoal S."/>
            <person name="Samanta M."/>
            <person name="Samson G."/>
            <person name="Schroeder D.C."/>
            <person name="Segurens B."/>
            <person name="Strittmatter M."/>
            <person name="Tonon T."/>
            <person name="Tregear J.W."/>
            <person name="Valentin K."/>
            <person name="von Dassow P."/>
            <person name="Yamagishi T."/>
            <person name="Van de Peer Y."/>
            <person name="Wincker P."/>
        </authorList>
    </citation>
    <scope>NUCLEOTIDE SEQUENCE [LARGE SCALE GENOMIC DNA]</scope>
    <source>
        <strain evidence="3">Ec32 / CCAP1310/4</strain>
    </source>
</reference>
<dbReference type="EMBL" id="FN649731">
    <property type="protein sequence ID" value="CBN75299.1"/>
    <property type="molecule type" value="Genomic_DNA"/>
</dbReference>
<dbReference type="EMBL" id="FN649014">
    <property type="protein sequence ID" value="CBN75299.1"/>
    <property type="molecule type" value="Genomic_DNA"/>
</dbReference>
<dbReference type="Proteomes" id="UP000002630">
    <property type="component" value="Linkage Group LG06"/>
</dbReference>
<feature type="domain" description="MTHFR SAM-binding regulatory" evidence="1">
    <location>
        <begin position="31"/>
        <end position="313"/>
    </location>
</feature>
<sequence length="330" mass="37282">MRGLHFYTLNLERSVRLILDGLRYTETAATRRMYPWRASALSKRAAEDVRPINWANRPRSYLARTEVWDEYPNGRWGDGRSPAFGELSDTHFFRPLVGSREDRKAMWGEAPIVPGEIFETFASYIEGKIPKLPWCEVSLQQESSTIGKELAVINRRGFLTINSQPAVNAAPSDHPVFGWGGAGGRVYQKAYVEFFTSEALLDEVLEACASRPELNYYAVDVKGRTRSRGVKGTTALSWGVFPNREVQQPTVFDPETYMVWKGEAFRLWVDLWASLYDDESKSAELLHDIHDSYYLVAVVDNNFIDGNLWEIFSQGTQPGASAETGSSTSI</sequence>
<dbReference type="InParanoid" id="D8LT25"/>
<evidence type="ECO:0000313" key="3">
    <source>
        <dbReference type="Proteomes" id="UP000002630"/>
    </source>
</evidence>
<dbReference type="InterPro" id="IPR053806">
    <property type="entry name" value="MTHFR_C"/>
</dbReference>
<dbReference type="GO" id="GO:0004489">
    <property type="term" value="F:methylenetetrahydrofolate reductase [NAD(P)H] activity"/>
    <property type="evidence" value="ECO:0007669"/>
    <property type="project" value="TreeGrafter"/>
</dbReference>
<dbReference type="STRING" id="2880.D8LT25"/>
<proteinExistence type="predicted"/>
<dbReference type="OMA" id="LARTEVW"/>
<evidence type="ECO:0000313" key="2">
    <source>
        <dbReference type="EMBL" id="CBN75299.1"/>
    </source>
</evidence>
<dbReference type="GO" id="GO:0071949">
    <property type="term" value="F:FAD binding"/>
    <property type="evidence" value="ECO:0007669"/>
    <property type="project" value="TreeGrafter"/>
</dbReference>
<dbReference type="AlphaFoldDB" id="D8LT25"/>
<dbReference type="eggNOG" id="KOG0564">
    <property type="taxonomic scope" value="Eukaryota"/>
</dbReference>
<dbReference type="GO" id="GO:0009086">
    <property type="term" value="P:methionine biosynthetic process"/>
    <property type="evidence" value="ECO:0007669"/>
    <property type="project" value="TreeGrafter"/>
</dbReference>
<dbReference type="PANTHER" id="PTHR45754:SF3">
    <property type="entry name" value="METHYLENETETRAHYDROFOLATE REDUCTASE (NADPH)"/>
    <property type="match status" value="1"/>
</dbReference>
<dbReference type="OrthoDB" id="16284at2759"/>
<keyword evidence="3" id="KW-1185">Reference proteome</keyword>
<gene>
    <name evidence="2" type="ORF">Esi_0078_0010</name>
</gene>
<accession>D8LT25</accession>
<protein>
    <recommendedName>
        <fullName evidence="1">MTHFR SAM-binding regulatory domain-containing protein</fullName>
    </recommendedName>
</protein>
<dbReference type="GO" id="GO:0005829">
    <property type="term" value="C:cytosol"/>
    <property type="evidence" value="ECO:0007669"/>
    <property type="project" value="TreeGrafter"/>
</dbReference>
<dbReference type="GO" id="GO:0035999">
    <property type="term" value="P:tetrahydrofolate interconversion"/>
    <property type="evidence" value="ECO:0007669"/>
    <property type="project" value="TreeGrafter"/>
</dbReference>
<organism evidence="2 3">
    <name type="scientific">Ectocarpus siliculosus</name>
    <name type="common">Brown alga</name>
    <name type="synonym">Conferva siliculosa</name>
    <dbReference type="NCBI Taxonomy" id="2880"/>
    <lineage>
        <taxon>Eukaryota</taxon>
        <taxon>Sar</taxon>
        <taxon>Stramenopiles</taxon>
        <taxon>Ochrophyta</taxon>
        <taxon>PX clade</taxon>
        <taxon>Phaeophyceae</taxon>
        <taxon>Ectocarpales</taxon>
        <taxon>Ectocarpaceae</taxon>
        <taxon>Ectocarpus</taxon>
    </lineage>
</organism>
<dbReference type="PANTHER" id="PTHR45754">
    <property type="entry name" value="METHYLENETETRAHYDROFOLATE REDUCTASE"/>
    <property type="match status" value="1"/>
</dbReference>
<dbReference type="Pfam" id="PF21895">
    <property type="entry name" value="MTHFR_C"/>
    <property type="match status" value="1"/>
</dbReference>
<name>D8LT25_ECTSI</name>